<sequence length="172" mass="18039">MPRATTPTATALLALVLAAGTTVPAPAANYLYRARPVAIAAPAPSLPAGAVQSGPDVLLPPPVTADSSRPAVAGATYRTTRPMAVIGAEIIADRPTNILSVNGRTYYVCYIPTRSLPACLRDVVVNADPAVTAYERDGYLYYSSPAGFAFTPASAEERAFLVRFDFRQVVPG</sequence>
<accession>A0A7W6H6X8</accession>
<dbReference type="EMBL" id="JACIEK010000011">
    <property type="protein sequence ID" value="MBB3999693.1"/>
    <property type="molecule type" value="Genomic_DNA"/>
</dbReference>
<dbReference type="AlphaFoldDB" id="A0A7W6H6X8"/>
<organism evidence="2 3">
    <name type="scientific">Aureimonas pseudogalii</name>
    <dbReference type="NCBI Taxonomy" id="1744844"/>
    <lineage>
        <taxon>Bacteria</taxon>
        <taxon>Pseudomonadati</taxon>
        <taxon>Pseudomonadota</taxon>
        <taxon>Alphaproteobacteria</taxon>
        <taxon>Hyphomicrobiales</taxon>
        <taxon>Aurantimonadaceae</taxon>
        <taxon>Aureimonas</taxon>
    </lineage>
</organism>
<gene>
    <name evidence="2" type="ORF">GGR04_003563</name>
</gene>
<name>A0A7W6H6X8_9HYPH</name>
<feature type="signal peptide" evidence="1">
    <location>
        <begin position="1"/>
        <end position="27"/>
    </location>
</feature>
<dbReference type="RefSeq" id="WP_062205690.1">
    <property type="nucleotide sequence ID" value="NZ_JACIEK010000011.1"/>
</dbReference>
<feature type="chain" id="PRO_5031531898" evidence="1">
    <location>
        <begin position="28"/>
        <end position="172"/>
    </location>
</feature>
<keyword evidence="3" id="KW-1185">Reference proteome</keyword>
<evidence type="ECO:0000256" key="1">
    <source>
        <dbReference type="SAM" id="SignalP"/>
    </source>
</evidence>
<dbReference type="Proteomes" id="UP000542776">
    <property type="component" value="Unassembled WGS sequence"/>
</dbReference>
<protein>
    <submittedName>
        <fullName evidence="2">Uncharacterized protein</fullName>
    </submittedName>
</protein>
<reference evidence="2 3" key="1">
    <citation type="submission" date="2020-08" db="EMBL/GenBank/DDBJ databases">
        <title>Genomic Encyclopedia of Type Strains, Phase IV (KMG-IV): sequencing the most valuable type-strain genomes for metagenomic binning, comparative biology and taxonomic classification.</title>
        <authorList>
            <person name="Goeker M."/>
        </authorList>
    </citation>
    <scope>NUCLEOTIDE SEQUENCE [LARGE SCALE GENOMIC DNA]</scope>
    <source>
        <strain evidence="2 3">DSM 102238</strain>
    </source>
</reference>
<evidence type="ECO:0000313" key="3">
    <source>
        <dbReference type="Proteomes" id="UP000542776"/>
    </source>
</evidence>
<comment type="caution">
    <text evidence="2">The sequence shown here is derived from an EMBL/GenBank/DDBJ whole genome shotgun (WGS) entry which is preliminary data.</text>
</comment>
<evidence type="ECO:0000313" key="2">
    <source>
        <dbReference type="EMBL" id="MBB3999693.1"/>
    </source>
</evidence>
<keyword evidence="1" id="KW-0732">Signal</keyword>
<proteinExistence type="predicted"/>